<reference evidence="2" key="1">
    <citation type="submission" date="2017-09" db="EMBL/GenBank/DDBJ databases">
        <title>Depth-based differentiation of microbial function through sediment-hosted aquifers and enrichment of novel symbionts in the deep terrestrial subsurface.</title>
        <authorList>
            <person name="Probst A.J."/>
            <person name="Ladd B."/>
            <person name="Jarett J.K."/>
            <person name="Geller-Mcgrath D.E."/>
            <person name="Sieber C.M.K."/>
            <person name="Emerson J.B."/>
            <person name="Anantharaman K."/>
            <person name="Thomas B.C."/>
            <person name="Malmstrom R."/>
            <person name="Stieglmeier M."/>
            <person name="Klingl A."/>
            <person name="Woyke T."/>
            <person name="Ryan C.M."/>
            <person name="Banfield J.F."/>
        </authorList>
    </citation>
    <scope>NUCLEOTIDE SEQUENCE [LARGE SCALE GENOMIC DNA]</scope>
</reference>
<evidence type="ECO:0000313" key="1">
    <source>
        <dbReference type="EMBL" id="PJE64019.1"/>
    </source>
</evidence>
<accession>A0A2M8KVT9</accession>
<sequence length="39" mass="4418">MLENHLKSCVVNQIKEGKIAKSIEEIMNVFKKTKKGSLT</sequence>
<organism evidence="1 2">
    <name type="scientific">Candidatus Roizmanbacteria bacterium CG10_big_fil_rev_8_21_14_0_10_45_7</name>
    <dbReference type="NCBI Taxonomy" id="1974854"/>
    <lineage>
        <taxon>Bacteria</taxon>
        <taxon>Candidatus Roizmaniibacteriota</taxon>
    </lineage>
</organism>
<gene>
    <name evidence="1" type="ORF">COU89_00085</name>
</gene>
<dbReference type="EMBL" id="PFEE01000002">
    <property type="protein sequence ID" value="PJE64019.1"/>
    <property type="molecule type" value="Genomic_DNA"/>
</dbReference>
<proteinExistence type="predicted"/>
<dbReference type="AlphaFoldDB" id="A0A2M8KVT9"/>
<comment type="caution">
    <text evidence="1">The sequence shown here is derived from an EMBL/GenBank/DDBJ whole genome shotgun (WGS) entry which is preliminary data.</text>
</comment>
<dbReference type="Gene3D" id="1.20.58.1000">
    <property type="entry name" value="Metal-sensitive repressor, helix protomer"/>
    <property type="match status" value="1"/>
</dbReference>
<evidence type="ECO:0000313" key="2">
    <source>
        <dbReference type="Proteomes" id="UP000231569"/>
    </source>
</evidence>
<protein>
    <submittedName>
        <fullName evidence="1">Uncharacterized protein</fullName>
    </submittedName>
</protein>
<dbReference type="InterPro" id="IPR038390">
    <property type="entry name" value="Metal_Tscrpt_repr_sf"/>
</dbReference>
<dbReference type="Proteomes" id="UP000231569">
    <property type="component" value="Unassembled WGS sequence"/>
</dbReference>
<name>A0A2M8KVT9_9BACT</name>